<dbReference type="PANTHER" id="PTHR33215">
    <property type="entry name" value="PROTEIN DISTAL ANTENNA"/>
    <property type="match status" value="1"/>
</dbReference>
<reference evidence="2" key="2">
    <citation type="submission" date="2020-09" db="EMBL/GenBank/DDBJ databases">
        <authorList>
            <person name="Sun Q."/>
            <person name="Zhou Y."/>
        </authorList>
    </citation>
    <scope>NUCLEOTIDE SEQUENCE</scope>
    <source>
        <strain evidence="2">CGMCC 1.15454</strain>
    </source>
</reference>
<dbReference type="InterPro" id="IPR002514">
    <property type="entry name" value="Transposase_8"/>
</dbReference>
<evidence type="ECO:0000313" key="3">
    <source>
        <dbReference type="Proteomes" id="UP000621492"/>
    </source>
</evidence>
<dbReference type="GO" id="GO:0006313">
    <property type="term" value="P:DNA transposition"/>
    <property type="evidence" value="ECO:0007669"/>
    <property type="project" value="InterPro"/>
</dbReference>
<protein>
    <submittedName>
        <fullName evidence="2">Transposase</fullName>
    </submittedName>
</protein>
<dbReference type="Pfam" id="PF01527">
    <property type="entry name" value="HTH_Tnp_1"/>
    <property type="match status" value="1"/>
</dbReference>
<reference evidence="2" key="1">
    <citation type="journal article" date="2014" name="Int. J. Syst. Evol. Microbiol.">
        <title>Complete genome sequence of Corynebacterium casei LMG S-19264T (=DSM 44701T), isolated from a smear-ripened cheese.</title>
        <authorList>
            <consortium name="US DOE Joint Genome Institute (JGI-PGF)"/>
            <person name="Walter F."/>
            <person name="Albersmeier A."/>
            <person name="Kalinowski J."/>
            <person name="Ruckert C."/>
        </authorList>
    </citation>
    <scope>NUCLEOTIDE SEQUENCE</scope>
    <source>
        <strain evidence="2">CGMCC 1.15454</strain>
    </source>
</reference>
<comment type="caution">
    <text evidence="2">The sequence shown here is derived from an EMBL/GenBank/DDBJ whole genome shotgun (WGS) entry which is preliminary data.</text>
</comment>
<dbReference type="GO" id="GO:0003677">
    <property type="term" value="F:DNA binding"/>
    <property type="evidence" value="ECO:0007669"/>
    <property type="project" value="InterPro"/>
</dbReference>
<accession>A0A9W5U288</accession>
<dbReference type="PANTHER" id="PTHR33215:SF13">
    <property type="entry name" value="PROTEIN DISTAL ANTENNA"/>
    <property type="match status" value="1"/>
</dbReference>
<sequence length="95" mass="10995">MAKRYDKEFKVYAVKLVAEDGRKTAEVARELDLVPQTLQKWVAKYKEDQEDSFVGSGNRSPKDQAGYEKDKRIRDLEEEVAILKKAMGIFAKNQR</sequence>
<feature type="compositionally biased region" description="Basic and acidic residues" evidence="1">
    <location>
        <begin position="60"/>
        <end position="70"/>
    </location>
</feature>
<organism evidence="2 3">
    <name type="scientific">Lentibacillus populi</name>
    <dbReference type="NCBI Taxonomy" id="1827502"/>
    <lineage>
        <taxon>Bacteria</taxon>
        <taxon>Bacillati</taxon>
        <taxon>Bacillota</taxon>
        <taxon>Bacilli</taxon>
        <taxon>Bacillales</taxon>
        <taxon>Bacillaceae</taxon>
        <taxon>Lentibacillus</taxon>
    </lineage>
</organism>
<dbReference type="SUPFAM" id="SSF46689">
    <property type="entry name" value="Homeodomain-like"/>
    <property type="match status" value="1"/>
</dbReference>
<feature type="region of interest" description="Disordered" evidence="1">
    <location>
        <begin position="49"/>
        <end position="70"/>
    </location>
</feature>
<evidence type="ECO:0000256" key="1">
    <source>
        <dbReference type="SAM" id="MobiDB-lite"/>
    </source>
</evidence>
<proteinExistence type="predicted"/>
<dbReference type="Gene3D" id="1.10.10.60">
    <property type="entry name" value="Homeodomain-like"/>
    <property type="match status" value="1"/>
</dbReference>
<dbReference type="GO" id="GO:0004803">
    <property type="term" value="F:transposase activity"/>
    <property type="evidence" value="ECO:0007669"/>
    <property type="project" value="InterPro"/>
</dbReference>
<dbReference type="AlphaFoldDB" id="A0A9W5U288"/>
<dbReference type="EMBL" id="BMJD01000110">
    <property type="protein sequence ID" value="GGB63969.1"/>
    <property type="molecule type" value="Genomic_DNA"/>
</dbReference>
<name>A0A9W5U288_9BACI</name>
<keyword evidence="3" id="KW-1185">Reference proteome</keyword>
<dbReference type="InterPro" id="IPR051839">
    <property type="entry name" value="RD_transcriptional_regulator"/>
</dbReference>
<dbReference type="Proteomes" id="UP000621492">
    <property type="component" value="Unassembled WGS sequence"/>
</dbReference>
<dbReference type="InterPro" id="IPR009057">
    <property type="entry name" value="Homeodomain-like_sf"/>
</dbReference>
<evidence type="ECO:0000313" key="2">
    <source>
        <dbReference type="EMBL" id="GGB63969.1"/>
    </source>
</evidence>
<gene>
    <name evidence="2" type="ORF">GCM10011409_46240</name>
</gene>